<keyword evidence="2" id="KW-1133">Transmembrane helix</keyword>
<feature type="transmembrane region" description="Helical" evidence="2">
    <location>
        <begin position="318"/>
        <end position="338"/>
    </location>
</feature>
<feature type="transmembrane region" description="Helical" evidence="2">
    <location>
        <begin position="404"/>
        <end position="423"/>
    </location>
</feature>
<keyword evidence="2" id="KW-0812">Transmembrane</keyword>
<proteinExistence type="predicted"/>
<dbReference type="RefSeq" id="WP_168373770.1">
    <property type="nucleotide sequence ID" value="NZ_JAAXMD010000106.1"/>
</dbReference>
<name>A0ABX1IJX6_STRGB</name>
<evidence type="ECO:0008006" key="5">
    <source>
        <dbReference type="Google" id="ProtNLM"/>
    </source>
</evidence>
<feature type="transmembrane region" description="Helical" evidence="2">
    <location>
        <begin position="483"/>
        <end position="505"/>
    </location>
</feature>
<feature type="transmembrane region" description="Helical" evidence="2">
    <location>
        <begin position="443"/>
        <end position="462"/>
    </location>
</feature>
<evidence type="ECO:0000313" key="4">
    <source>
        <dbReference type="Proteomes" id="UP000744032"/>
    </source>
</evidence>
<dbReference type="EMBL" id="JAAXMD010000106">
    <property type="protein sequence ID" value="NKQ25465.1"/>
    <property type="molecule type" value="Genomic_DNA"/>
</dbReference>
<keyword evidence="4" id="KW-1185">Reference proteome</keyword>
<feature type="transmembrane region" description="Helical" evidence="2">
    <location>
        <begin position="104"/>
        <end position="132"/>
    </location>
</feature>
<feature type="region of interest" description="Disordered" evidence="1">
    <location>
        <begin position="908"/>
        <end position="935"/>
    </location>
</feature>
<feature type="transmembrane region" description="Helical" evidence="2">
    <location>
        <begin position="374"/>
        <end position="392"/>
    </location>
</feature>
<evidence type="ECO:0000313" key="3">
    <source>
        <dbReference type="EMBL" id="NKQ25465.1"/>
    </source>
</evidence>
<protein>
    <recommendedName>
        <fullName evidence="5">KAP NTPase domain-containing protein</fullName>
    </recommendedName>
</protein>
<sequence>MGSYRWETRAEPRIYARSIRACLTEPRFAKQFSARSEILTEDAVLAEMGSQENVQQVLAGCTSAYAAFRACARRQARALEIFRSAVSEAHLDGRALAVYGSSGLAFVLWYGGAAFYPTLLVTIALIVCALAVATQNARSRRQLWVWASMGVFLFLTLAQQPAVEIRARRWSRAMVREAAPPVVRAAVDALLGEDHDALLLADEYAGLRSVRGREYLVNSTTIERLNWKIQQIDGGTIAVSGPRGVGKTSLLQWCTDKADFSVFAQAPAAYAPLEFLTSLFVQVCESYLARERAEVPEFVRLPYLHRILGRLGPPAQRLIRWLVYAVPAAALITLGLFATVRSLQAEHSAALHRHVSAVAATVRDHAMDVWHGEARGLGLAVTCAGVLVWLLRRSAFTGKVLRRAWRVLFGITCVVLCLGPFVSLGFDPDIRHHAAALATDGTLVRWVLLFSLWVVCSFCVIAGPQKVTFAGREWTTRSVLGPLLVLIPLAALAVLTLSPSGRAILTDSQNPLRICVWLLGILLGKIRFPRHFFTRPESDLVKDCRKQLYRLQTVQSSSAAVNTGAAAQLLSLGTSHTTSLSTVPPNYPSLVEDFRRVLAAIADELHEKHQSFLVAIDEVDRLGTDAQALDFLREIKAILGVPYVHFLISVAEDVGAAFVRRGMPYRDVTDSSFDDVLHVQPGTLEDSTAILRKRADDDPDDELPRRFVLLAHALSGGIPRDLMRYARRLMEVRSSPDDRELSSLSRKVILDELSETLAGFRTLLAKQQWSPETVTILGSFRNLVGHLRTACPCPDRTEQLELALEHFALHAAREPHLPTDGDLPAETRLLMDEAAGYAYFSLTLLGIFGREPFNSPLAAAAQHGPDGDPELLAQARLELAISPHSARRLVDGIRVAWGLPSPTVDPLIASVPPPRSRVCPRHHRSTRTASRGAGR</sequence>
<dbReference type="InterPro" id="IPR027417">
    <property type="entry name" value="P-loop_NTPase"/>
</dbReference>
<dbReference type="Proteomes" id="UP000744032">
    <property type="component" value="Unassembled WGS sequence"/>
</dbReference>
<gene>
    <name evidence="3" type="ORF">HF200_13660</name>
</gene>
<reference evidence="3 4" key="1">
    <citation type="submission" date="2020-04" db="EMBL/GenBank/DDBJ databases">
        <title>Genome sequence of Streptomyces galbus strain I339.</title>
        <authorList>
            <person name="Silva E.A.N."/>
            <person name="Merces M."/>
            <person name="Castelo Branco A.P.O.T."/>
            <person name="Vasconcelos P.C."/>
            <person name="Costa N.P."/>
            <person name="Marinho G.C.S."/>
            <person name="Oliveira C.J.B."/>
            <person name="Araujo D."/>
            <person name="Rodrigues Junior V.S."/>
            <person name="Almeida R."/>
            <person name="Silva Filho U.R."/>
            <person name="Andrade A.S.A."/>
            <person name="Cibulski S.P."/>
        </authorList>
    </citation>
    <scope>NUCLEOTIDE SEQUENCE [LARGE SCALE GENOMIC DNA]</scope>
    <source>
        <strain evidence="3 4">I339</strain>
    </source>
</reference>
<evidence type="ECO:0000256" key="2">
    <source>
        <dbReference type="SAM" id="Phobius"/>
    </source>
</evidence>
<dbReference type="SUPFAM" id="SSF52540">
    <property type="entry name" value="P-loop containing nucleoside triphosphate hydrolases"/>
    <property type="match status" value="1"/>
</dbReference>
<organism evidence="3 4">
    <name type="scientific">Streptomyces galbus</name>
    <dbReference type="NCBI Taxonomy" id="33898"/>
    <lineage>
        <taxon>Bacteria</taxon>
        <taxon>Bacillati</taxon>
        <taxon>Actinomycetota</taxon>
        <taxon>Actinomycetes</taxon>
        <taxon>Kitasatosporales</taxon>
        <taxon>Streptomycetaceae</taxon>
        <taxon>Streptomyces</taxon>
    </lineage>
</organism>
<evidence type="ECO:0000256" key="1">
    <source>
        <dbReference type="SAM" id="MobiDB-lite"/>
    </source>
</evidence>
<accession>A0ABX1IJX6</accession>
<feature type="transmembrane region" description="Helical" evidence="2">
    <location>
        <begin position="144"/>
        <end position="163"/>
    </location>
</feature>
<comment type="caution">
    <text evidence="3">The sequence shown here is derived from an EMBL/GenBank/DDBJ whole genome shotgun (WGS) entry which is preliminary data.</text>
</comment>
<keyword evidence="2" id="KW-0472">Membrane</keyword>